<gene>
    <name evidence="1" type="ORF">H0G86_005476</name>
</gene>
<dbReference type="AlphaFoldDB" id="A0A8G0LCI2"/>
<reference evidence="1 2" key="1">
    <citation type="journal article" date="2021" name="BMC Genomics">
        <title>Telomere-to-telomere genome assembly of asparaginase-producing Trichoderma simmonsii.</title>
        <authorList>
            <person name="Chung D."/>
            <person name="Kwon Y.M."/>
            <person name="Yang Y."/>
        </authorList>
    </citation>
    <scope>NUCLEOTIDE SEQUENCE [LARGE SCALE GENOMIC DNA]</scope>
    <source>
        <strain evidence="1 2">GH-Sj1</strain>
    </source>
</reference>
<dbReference type="Proteomes" id="UP000826661">
    <property type="component" value="Chromosome III"/>
</dbReference>
<accession>A0A8G0LCI2</accession>
<sequence length="120" mass="12870">MAMGSCCGFAAPLPACSSTDVSLSLVWSGLAPAWVKSLMAPSTKNLHVQVCGASTPMLAHRNPGCGTDHWAGVTMRMLRSSTFLHRDDKGPPAWHISSRTVNKSMLPLWLAILRQPKALS</sequence>
<name>A0A8G0LCI2_9HYPO</name>
<evidence type="ECO:0000313" key="1">
    <source>
        <dbReference type="EMBL" id="QYS98289.1"/>
    </source>
</evidence>
<organism evidence="1 2">
    <name type="scientific">Trichoderma simmonsii</name>
    <dbReference type="NCBI Taxonomy" id="1491479"/>
    <lineage>
        <taxon>Eukaryota</taxon>
        <taxon>Fungi</taxon>
        <taxon>Dikarya</taxon>
        <taxon>Ascomycota</taxon>
        <taxon>Pezizomycotina</taxon>
        <taxon>Sordariomycetes</taxon>
        <taxon>Hypocreomycetidae</taxon>
        <taxon>Hypocreales</taxon>
        <taxon>Hypocreaceae</taxon>
        <taxon>Trichoderma</taxon>
    </lineage>
</organism>
<evidence type="ECO:0000313" key="2">
    <source>
        <dbReference type="Proteomes" id="UP000826661"/>
    </source>
</evidence>
<keyword evidence="2" id="KW-1185">Reference proteome</keyword>
<dbReference type="EMBL" id="CP075866">
    <property type="protein sequence ID" value="QYS98289.1"/>
    <property type="molecule type" value="Genomic_DNA"/>
</dbReference>
<protein>
    <submittedName>
        <fullName evidence="1">Uncharacterized protein</fullName>
    </submittedName>
</protein>
<proteinExistence type="predicted"/>